<reference evidence="4 5" key="1">
    <citation type="journal article" date="2015" name="Genome Announc.">
        <title>Expanding the biotechnology potential of lactobacilli through comparative genomics of 213 strains and associated genera.</title>
        <authorList>
            <person name="Sun Z."/>
            <person name="Harris H.M."/>
            <person name="McCann A."/>
            <person name="Guo C."/>
            <person name="Argimon S."/>
            <person name="Zhang W."/>
            <person name="Yang X."/>
            <person name="Jeffery I.B."/>
            <person name="Cooney J.C."/>
            <person name="Kagawa T.F."/>
            <person name="Liu W."/>
            <person name="Song Y."/>
            <person name="Salvetti E."/>
            <person name="Wrobel A."/>
            <person name="Rasinkangas P."/>
            <person name="Parkhill J."/>
            <person name="Rea M.C."/>
            <person name="O'Sullivan O."/>
            <person name="Ritari J."/>
            <person name="Douillard F.P."/>
            <person name="Paul Ross R."/>
            <person name="Yang R."/>
            <person name="Briner A.E."/>
            <person name="Felis G.E."/>
            <person name="de Vos W.M."/>
            <person name="Barrangou R."/>
            <person name="Klaenhammer T.R."/>
            <person name="Caufield P.W."/>
            <person name="Cui Y."/>
            <person name="Zhang H."/>
            <person name="O'Toole P.W."/>
        </authorList>
    </citation>
    <scope>NUCLEOTIDE SEQUENCE [LARGE SCALE GENOMIC DNA]</scope>
    <source>
        <strain evidence="4 5">DSM 18001</strain>
    </source>
</reference>
<dbReference type="EMBL" id="JQBX01000009">
    <property type="protein sequence ID" value="KRN93956.1"/>
    <property type="molecule type" value="Genomic_DNA"/>
</dbReference>
<evidence type="ECO:0000256" key="3">
    <source>
        <dbReference type="PROSITE-ProRule" id="PRU01282"/>
    </source>
</evidence>
<comment type="similarity">
    <text evidence="3">Belongs to the ArsC family.</text>
</comment>
<keyword evidence="2" id="KW-0676">Redox-active center</keyword>
<dbReference type="PANTHER" id="PTHR30041:SF8">
    <property type="entry name" value="PROTEIN YFFB"/>
    <property type="match status" value="1"/>
</dbReference>
<keyword evidence="5" id="KW-1185">Reference proteome</keyword>
<dbReference type="CDD" id="cd03036">
    <property type="entry name" value="ArsC_like"/>
    <property type="match status" value="1"/>
</dbReference>
<dbReference type="NCBIfam" id="TIGR01617">
    <property type="entry name" value="arsC_related"/>
    <property type="match status" value="1"/>
</dbReference>
<dbReference type="InterPro" id="IPR006660">
    <property type="entry name" value="Arsenate_reductase-like"/>
</dbReference>
<dbReference type="AlphaFoldDB" id="A0A0R2L5R7"/>
<proteinExistence type="inferred from homology"/>
<evidence type="ECO:0000256" key="2">
    <source>
        <dbReference type="ARBA" id="ARBA00023284"/>
    </source>
</evidence>
<accession>A0A0R2L5R7</accession>
<dbReference type="PROSITE" id="PS51353">
    <property type="entry name" value="ARSC"/>
    <property type="match status" value="1"/>
</dbReference>
<organism evidence="4 5">
    <name type="scientific">Pediococcus stilesii</name>
    <dbReference type="NCBI Taxonomy" id="331679"/>
    <lineage>
        <taxon>Bacteria</taxon>
        <taxon>Bacillati</taxon>
        <taxon>Bacillota</taxon>
        <taxon>Bacilli</taxon>
        <taxon>Lactobacillales</taxon>
        <taxon>Lactobacillaceae</taxon>
        <taxon>Pediococcus</taxon>
    </lineage>
</organism>
<dbReference type="PATRIC" id="fig|331679.3.peg.1850"/>
<dbReference type="Pfam" id="PF03960">
    <property type="entry name" value="ArsC"/>
    <property type="match status" value="1"/>
</dbReference>
<dbReference type="InterPro" id="IPR036249">
    <property type="entry name" value="Thioredoxin-like_sf"/>
</dbReference>
<comment type="caution">
    <text evidence="4">The sequence shown here is derived from an EMBL/GenBank/DDBJ whole genome shotgun (WGS) entry which is preliminary data.</text>
</comment>
<dbReference type="Gene3D" id="3.40.30.10">
    <property type="entry name" value="Glutaredoxin"/>
    <property type="match status" value="1"/>
</dbReference>
<name>A0A0R2L5R7_9LACO</name>
<dbReference type="STRING" id="331679.IV81_GL001814"/>
<evidence type="ECO:0000313" key="4">
    <source>
        <dbReference type="EMBL" id="KRN93956.1"/>
    </source>
</evidence>
<dbReference type="SUPFAM" id="SSF52833">
    <property type="entry name" value="Thioredoxin-like"/>
    <property type="match status" value="1"/>
</dbReference>
<dbReference type="PANTHER" id="PTHR30041">
    <property type="entry name" value="ARSENATE REDUCTASE"/>
    <property type="match status" value="1"/>
</dbReference>
<protein>
    <submittedName>
        <fullName evidence="4">Arsenate reductase</fullName>
    </submittedName>
</protein>
<evidence type="ECO:0000313" key="5">
    <source>
        <dbReference type="Proteomes" id="UP000051859"/>
    </source>
</evidence>
<sequence length="129" mass="15275">MFSDLFILGEDYMTIFYCYSKCSTCKKAEKWLKEHDVSYQKIDLVEQPPTKEQMLTIFTKNDKNLRYFFNTSGMDYRKMNLKDRVDTMSKEQAAELMSKNGKLIKRPLMVDAVKATCGFNTKVYEENWL</sequence>
<dbReference type="InterPro" id="IPR006504">
    <property type="entry name" value="Tscrpt_reg_Spx/MgsR"/>
</dbReference>
<gene>
    <name evidence="4" type="ORF">IV81_GL001814</name>
</gene>
<dbReference type="Proteomes" id="UP000051859">
    <property type="component" value="Unassembled WGS sequence"/>
</dbReference>
<keyword evidence="1" id="KW-1015">Disulfide bond</keyword>
<evidence type="ECO:0000256" key="1">
    <source>
        <dbReference type="ARBA" id="ARBA00023157"/>
    </source>
</evidence>